<comment type="similarity">
    <text evidence="8">Belongs to the radical SAM superfamily. PqqE family.</text>
</comment>
<dbReference type="Pfam" id="PF04055">
    <property type="entry name" value="Radical_SAM"/>
    <property type="match status" value="1"/>
</dbReference>
<evidence type="ECO:0000256" key="4">
    <source>
        <dbReference type="ARBA" id="ARBA00022905"/>
    </source>
</evidence>
<comment type="function">
    <text evidence="8">Catalyzes the cross-linking of a glutamate residue and a tyrosine residue in the PqqA protein as part of the biosynthesis of pyrroloquinoline quinone (PQQ).</text>
</comment>
<protein>
    <recommendedName>
        <fullName evidence="8">PqqA peptide cyclase</fullName>
        <ecNumber evidence="8">1.21.98.4</ecNumber>
    </recommendedName>
    <alternativeName>
        <fullName evidence="8">Coenzyme PQQ synthesis protein E</fullName>
    </alternativeName>
</protein>
<dbReference type="GO" id="GO:0016491">
    <property type="term" value="F:oxidoreductase activity"/>
    <property type="evidence" value="ECO:0007669"/>
    <property type="project" value="UniProtKB-KW"/>
</dbReference>
<dbReference type="SUPFAM" id="SSF102114">
    <property type="entry name" value="Radical SAM enzymes"/>
    <property type="match status" value="1"/>
</dbReference>
<dbReference type="InterPro" id="IPR000385">
    <property type="entry name" value="MoaA_NifB_PqqE_Fe-S-bd_CS"/>
</dbReference>
<dbReference type="GO" id="GO:0051539">
    <property type="term" value="F:4 iron, 4 sulfur cluster binding"/>
    <property type="evidence" value="ECO:0007669"/>
    <property type="project" value="UniProtKB-KW"/>
</dbReference>
<keyword evidence="12" id="KW-1185">Reference proteome</keyword>
<evidence type="ECO:0000313" key="12">
    <source>
        <dbReference type="Proteomes" id="UP000627715"/>
    </source>
</evidence>
<keyword evidence="7 8" id="KW-0411">Iron-sulfur</keyword>
<dbReference type="PIRSF" id="PIRSF037420">
    <property type="entry name" value="PQQ_syn_pqqE"/>
    <property type="match status" value="1"/>
</dbReference>
<dbReference type="SFLD" id="SFLDS00029">
    <property type="entry name" value="Radical_SAM"/>
    <property type="match status" value="1"/>
</dbReference>
<dbReference type="InterPro" id="IPR058240">
    <property type="entry name" value="rSAM_sf"/>
</dbReference>
<evidence type="ECO:0000256" key="2">
    <source>
        <dbReference type="ARBA" id="ARBA00022691"/>
    </source>
</evidence>
<evidence type="ECO:0000256" key="1">
    <source>
        <dbReference type="ARBA" id="ARBA00022485"/>
    </source>
</evidence>
<dbReference type="SFLD" id="SFLDG01386">
    <property type="entry name" value="main_SPASM_domain-containing"/>
    <property type="match status" value="1"/>
</dbReference>
<comment type="cofactor">
    <cofactor evidence="8">
        <name>[4Fe-4S] cluster</name>
        <dbReference type="ChEBI" id="CHEBI:49883"/>
    </cofactor>
    <text evidence="8">Binds 1 [4Fe-4S] cluster. The cluster is coordinated with 3 cysteines and an exchangeable S-adenosyl-L-methionine.</text>
</comment>
<keyword evidence="2 8" id="KW-0949">S-adenosyl-L-methionine</keyword>
<keyword evidence="6 8" id="KW-0408">Iron</keyword>
<keyword evidence="5 8" id="KW-0560">Oxidoreductase</keyword>
<dbReference type="InterPro" id="IPR023885">
    <property type="entry name" value="4Fe4S-binding_SPASM_dom"/>
</dbReference>
<dbReference type="InterPro" id="IPR007197">
    <property type="entry name" value="rSAM"/>
</dbReference>
<dbReference type="AlphaFoldDB" id="A0A917GQ60"/>
<dbReference type="OrthoDB" id="9792276at2"/>
<dbReference type="InterPro" id="IPR050377">
    <property type="entry name" value="Radical_SAM_PqqE_MftC-like"/>
</dbReference>
<dbReference type="InterPro" id="IPR006638">
    <property type="entry name" value="Elp3/MiaA/NifB-like_rSAM"/>
</dbReference>
<evidence type="ECO:0000256" key="5">
    <source>
        <dbReference type="ARBA" id="ARBA00023002"/>
    </source>
</evidence>
<gene>
    <name evidence="8 11" type="primary">pqqE</name>
    <name evidence="11" type="ORF">GCM10011403_09040</name>
</gene>
<dbReference type="GO" id="GO:1904047">
    <property type="term" value="F:S-adenosyl-L-methionine binding"/>
    <property type="evidence" value="ECO:0007669"/>
    <property type="project" value="UniProtKB-UniRule"/>
</dbReference>
<keyword evidence="1 8" id="KW-0004">4Fe-4S</keyword>
<comment type="pathway">
    <text evidence="8">Cofactor biosynthesis; pyrroloquinoline quinone biosynthesis.</text>
</comment>
<dbReference type="CDD" id="cd21119">
    <property type="entry name" value="SPASM_PqqE"/>
    <property type="match status" value="1"/>
</dbReference>
<evidence type="ECO:0000256" key="8">
    <source>
        <dbReference type="HAMAP-Rule" id="MF_00660"/>
    </source>
</evidence>
<evidence type="ECO:0000256" key="7">
    <source>
        <dbReference type="ARBA" id="ARBA00023014"/>
    </source>
</evidence>
<dbReference type="PANTHER" id="PTHR11228:SF7">
    <property type="entry name" value="PQQA PEPTIDE CYCLASE"/>
    <property type="match status" value="1"/>
</dbReference>
<evidence type="ECO:0000256" key="6">
    <source>
        <dbReference type="ARBA" id="ARBA00023004"/>
    </source>
</evidence>
<comment type="caution">
    <text evidence="11">The sequence shown here is derived from an EMBL/GenBank/DDBJ whole genome shotgun (WGS) entry which is preliminary data.</text>
</comment>
<dbReference type="EMBL" id="BMIY01000004">
    <property type="protein sequence ID" value="GGG54066.1"/>
    <property type="molecule type" value="Genomic_DNA"/>
</dbReference>
<dbReference type="GO" id="GO:0009975">
    <property type="term" value="F:cyclase activity"/>
    <property type="evidence" value="ECO:0007669"/>
    <property type="project" value="UniProtKB-UniRule"/>
</dbReference>
<feature type="region of interest" description="Disordered" evidence="9">
    <location>
        <begin position="351"/>
        <end position="377"/>
    </location>
</feature>
<sequence>MTETGANHIPMWLLAELTYACPLQCPYCSNPLQLPASRKKELSTEQWLSVMKQARALGAVQLGFSGGEPLVRQDFQELLEAAVGMGFYCNLITSAVGLTDEKVQAFKQAGLSHIQISFQGSDETTNNTFGASNSFHHKMDMTRSVIRHGIPLGLNFVLHRQNMHQVTAFLELALSLGAEFVELANTQYYAWALHNRDQLMPSREQLAEAEAATNRFKEKHGDKMRVFFVAPDYFHDRPKKCSNGWGTTFLTVTPEGEVLPCQSAKVLPGLTFPSVKDQDLKSIWRESELFNRFRGTDWMQEPCASCPEKEQDLGGCRCQAYLLTGDPYATDPVCSLSPKRHLVDEAIAAASQDQQQHNIDETRPLLFRNPRNAKQFQ</sequence>
<name>A0A917GQ60_9GAMM</name>
<reference evidence="11" key="1">
    <citation type="journal article" date="2014" name="Int. J. Syst. Evol. Microbiol.">
        <title>Complete genome sequence of Corynebacterium casei LMG S-19264T (=DSM 44701T), isolated from a smear-ripened cheese.</title>
        <authorList>
            <consortium name="US DOE Joint Genome Institute (JGI-PGF)"/>
            <person name="Walter F."/>
            <person name="Albersmeier A."/>
            <person name="Kalinowski J."/>
            <person name="Ruckert C."/>
        </authorList>
    </citation>
    <scope>NUCLEOTIDE SEQUENCE</scope>
    <source>
        <strain evidence="11">CGMCC 1.15425</strain>
    </source>
</reference>
<dbReference type="SFLD" id="SFLDF00280">
    <property type="entry name" value="coenzyme_PQQ_synthesis_protein"/>
    <property type="match status" value="1"/>
</dbReference>
<dbReference type="GO" id="GO:0032324">
    <property type="term" value="P:molybdopterin cofactor biosynthetic process"/>
    <property type="evidence" value="ECO:0007669"/>
    <property type="project" value="UniProtKB-ARBA"/>
</dbReference>
<dbReference type="GO" id="GO:0018189">
    <property type="term" value="P:pyrroloquinoline quinone biosynthetic process"/>
    <property type="evidence" value="ECO:0007669"/>
    <property type="project" value="UniProtKB-UniRule"/>
</dbReference>
<feature type="domain" description="Radical SAM core" evidence="10">
    <location>
        <begin position="7"/>
        <end position="222"/>
    </location>
</feature>
<dbReference type="PROSITE" id="PS51918">
    <property type="entry name" value="RADICAL_SAM"/>
    <property type="match status" value="1"/>
</dbReference>
<dbReference type="RefSeq" id="WP_068812260.1">
    <property type="nucleotide sequence ID" value="NZ_BMIY01000004.1"/>
</dbReference>
<dbReference type="GO" id="GO:0005506">
    <property type="term" value="F:iron ion binding"/>
    <property type="evidence" value="ECO:0007669"/>
    <property type="project" value="UniProtKB-UniRule"/>
</dbReference>
<dbReference type="InterPro" id="IPR017200">
    <property type="entry name" value="PqqE-like"/>
</dbReference>
<dbReference type="EC" id="1.21.98.4" evidence="8"/>
<dbReference type="NCBIfam" id="TIGR02109">
    <property type="entry name" value="PQQ_syn_pqqE"/>
    <property type="match status" value="1"/>
</dbReference>
<organism evidence="11 12">
    <name type="scientific">Pseudohongiella nitratireducens</name>
    <dbReference type="NCBI Taxonomy" id="1768907"/>
    <lineage>
        <taxon>Bacteria</taxon>
        <taxon>Pseudomonadati</taxon>
        <taxon>Pseudomonadota</taxon>
        <taxon>Gammaproteobacteria</taxon>
        <taxon>Pseudomonadales</taxon>
        <taxon>Pseudohongiellaceae</taxon>
        <taxon>Pseudohongiella</taxon>
    </lineage>
</organism>
<dbReference type="Pfam" id="PF13186">
    <property type="entry name" value="SPASM"/>
    <property type="match status" value="1"/>
</dbReference>
<dbReference type="PROSITE" id="PS01305">
    <property type="entry name" value="MOAA_NIFB_PQQE"/>
    <property type="match status" value="1"/>
</dbReference>
<comment type="catalytic activity">
    <reaction evidence="8">
        <text>[PQQ precursor protein] + S-adenosyl-L-methionine = E-Y cross-linked-[PQQ precursor protein] + 5'-deoxyadenosine + L-methionine + H(+)</text>
        <dbReference type="Rhea" id="RHEA:56836"/>
        <dbReference type="Rhea" id="RHEA-COMP:14800"/>
        <dbReference type="Rhea" id="RHEA-COMP:14801"/>
        <dbReference type="ChEBI" id="CHEBI:15378"/>
        <dbReference type="ChEBI" id="CHEBI:17319"/>
        <dbReference type="ChEBI" id="CHEBI:57844"/>
        <dbReference type="ChEBI" id="CHEBI:59789"/>
        <dbReference type="ChEBI" id="CHEBI:141026"/>
        <dbReference type="ChEBI" id="CHEBI:141027"/>
        <dbReference type="EC" id="1.21.98.4"/>
    </reaction>
</comment>
<dbReference type="PANTHER" id="PTHR11228">
    <property type="entry name" value="RADICAL SAM DOMAIN PROTEIN"/>
    <property type="match status" value="1"/>
</dbReference>
<evidence type="ECO:0000259" key="10">
    <source>
        <dbReference type="PROSITE" id="PS51918"/>
    </source>
</evidence>
<dbReference type="InterPro" id="IPR013785">
    <property type="entry name" value="Aldolase_TIM"/>
</dbReference>
<dbReference type="SFLD" id="SFLDG01067">
    <property type="entry name" value="SPASM/twitch_domain_containing"/>
    <property type="match status" value="1"/>
</dbReference>
<evidence type="ECO:0000256" key="9">
    <source>
        <dbReference type="SAM" id="MobiDB-lite"/>
    </source>
</evidence>
<dbReference type="Gene3D" id="3.20.20.70">
    <property type="entry name" value="Aldolase class I"/>
    <property type="match status" value="1"/>
</dbReference>
<dbReference type="InterPro" id="IPR011843">
    <property type="entry name" value="PQQ_synth_PqqE_bac"/>
</dbReference>
<evidence type="ECO:0000256" key="3">
    <source>
        <dbReference type="ARBA" id="ARBA00022723"/>
    </source>
</evidence>
<feature type="binding site" evidence="8">
    <location>
        <position position="28"/>
    </location>
    <ligand>
        <name>[4Fe-4S] cluster</name>
        <dbReference type="ChEBI" id="CHEBI:49883"/>
        <note>4Fe-4S-S-AdoMet</note>
    </ligand>
</feature>
<feature type="binding site" evidence="8">
    <location>
        <position position="25"/>
    </location>
    <ligand>
        <name>[4Fe-4S] cluster</name>
        <dbReference type="ChEBI" id="CHEBI:49883"/>
        <note>4Fe-4S-S-AdoMet</note>
    </ligand>
</feature>
<dbReference type="NCBIfam" id="TIGR04085">
    <property type="entry name" value="rSAM_more_4Fe4S"/>
    <property type="match status" value="1"/>
</dbReference>
<keyword evidence="3 8" id="KW-0479">Metal-binding</keyword>
<evidence type="ECO:0000313" key="11">
    <source>
        <dbReference type="EMBL" id="GGG54066.1"/>
    </source>
</evidence>
<proteinExistence type="inferred from homology"/>
<dbReference type="Proteomes" id="UP000627715">
    <property type="component" value="Unassembled WGS sequence"/>
</dbReference>
<dbReference type="CDD" id="cd01335">
    <property type="entry name" value="Radical_SAM"/>
    <property type="match status" value="1"/>
</dbReference>
<comment type="subunit">
    <text evidence="8">Interacts with PqqD. The interaction is necessary for activity of PqqE.</text>
</comment>
<dbReference type="SMART" id="SM00729">
    <property type="entry name" value="Elp3"/>
    <property type="match status" value="1"/>
</dbReference>
<dbReference type="HAMAP" id="MF_00660">
    <property type="entry name" value="PqqE"/>
    <property type="match status" value="1"/>
</dbReference>
<feature type="binding site" evidence="8">
    <location>
        <position position="21"/>
    </location>
    <ligand>
        <name>[4Fe-4S] cluster</name>
        <dbReference type="ChEBI" id="CHEBI:49883"/>
        <note>4Fe-4S-S-AdoMet</note>
    </ligand>
</feature>
<reference evidence="11" key="2">
    <citation type="submission" date="2020-09" db="EMBL/GenBank/DDBJ databases">
        <authorList>
            <person name="Sun Q."/>
            <person name="Zhou Y."/>
        </authorList>
    </citation>
    <scope>NUCLEOTIDE SEQUENCE</scope>
    <source>
        <strain evidence="11">CGMCC 1.15425</strain>
    </source>
</reference>
<keyword evidence="4 8" id="KW-0884">PQQ biosynthesis</keyword>
<accession>A0A917GQ60</accession>